<feature type="region of interest" description="Disordered" evidence="5">
    <location>
        <begin position="270"/>
        <end position="302"/>
    </location>
</feature>
<comment type="caution">
    <text evidence="6">The sequence shown here is derived from an EMBL/GenBank/DDBJ whole genome shotgun (WGS) entry which is preliminary data.</text>
</comment>
<dbReference type="InterPro" id="IPR028882">
    <property type="entry name" value="SDHAF2"/>
</dbReference>
<comment type="subcellular location">
    <subcellularLocation>
        <location evidence="1 4">Mitochondrion matrix</location>
    </subcellularLocation>
</comment>
<dbReference type="PANTHER" id="PTHR12469:SF2">
    <property type="entry name" value="SUCCINATE DEHYDROGENASE ASSEMBLY FACTOR 2, MITOCHONDRIAL"/>
    <property type="match status" value="1"/>
</dbReference>
<dbReference type="Gene3D" id="1.10.150.250">
    <property type="entry name" value="Flavinator of succinate dehydrogenase"/>
    <property type="match status" value="1"/>
</dbReference>
<dbReference type="FunFam" id="1.10.150.250:FF:000002">
    <property type="entry name" value="Succinate dehydrogenase assembly factor 2, mitochondrial"/>
    <property type="match status" value="1"/>
</dbReference>
<evidence type="ECO:0000313" key="7">
    <source>
        <dbReference type="Proteomes" id="UP000799439"/>
    </source>
</evidence>
<feature type="compositionally biased region" description="Basic and acidic residues" evidence="5">
    <location>
        <begin position="87"/>
        <end position="98"/>
    </location>
</feature>
<dbReference type="InterPro" id="IPR036714">
    <property type="entry name" value="SDH_sf"/>
</dbReference>
<dbReference type="PANTHER" id="PTHR12469">
    <property type="entry name" value="PROTEIN EMI5 HOMOLOG, MITOCHONDRIAL"/>
    <property type="match status" value="1"/>
</dbReference>
<organism evidence="6 7">
    <name type="scientific">Myriangium duriaei CBS 260.36</name>
    <dbReference type="NCBI Taxonomy" id="1168546"/>
    <lineage>
        <taxon>Eukaryota</taxon>
        <taxon>Fungi</taxon>
        <taxon>Dikarya</taxon>
        <taxon>Ascomycota</taxon>
        <taxon>Pezizomycotina</taxon>
        <taxon>Dothideomycetes</taxon>
        <taxon>Dothideomycetidae</taxon>
        <taxon>Myriangiales</taxon>
        <taxon>Myriangiaceae</taxon>
        <taxon>Myriangium</taxon>
    </lineage>
</organism>
<dbReference type="SUPFAM" id="SSF109910">
    <property type="entry name" value="YgfY-like"/>
    <property type="match status" value="1"/>
</dbReference>
<dbReference type="EMBL" id="ML996082">
    <property type="protein sequence ID" value="KAF2155835.1"/>
    <property type="molecule type" value="Genomic_DNA"/>
</dbReference>
<feature type="region of interest" description="Disordered" evidence="5">
    <location>
        <begin position="87"/>
        <end position="118"/>
    </location>
</feature>
<feature type="region of interest" description="Disordered" evidence="5">
    <location>
        <begin position="215"/>
        <end position="247"/>
    </location>
</feature>
<proteinExistence type="inferred from homology"/>
<keyword evidence="7" id="KW-1185">Reference proteome</keyword>
<accession>A0A9P4MIC6</accession>
<dbReference type="Proteomes" id="UP000799439">
    <property type="component" value="Unassembled WGS sequence"/>
</dbReference>
<evidence type="ECO:0000256" key="2">
    <source>
        <dbReference type="ARBA" id="ARBA00023128"/>
    </source>
</evidence>
<comment type="function">
    <text evidence="4">Plays an essential role in the assembly of succinate dehydrogenase (SDH), an enzyme complex (also referred to as respiratory complex II) that is a component of both the tricarboxylic acid (TCA) cycle and the mitochondrial electron transport chain, and which couples the oxidation of succinate to fumarate with the reduction of ubiquinone (coenzyme Q) to ubiquinol. Required for flavinylation (covalent attachment of FAD) of the flavoprotein subunit of the SDH catalytic dimer.</text>
</comment>
<dbReference type="Pfam" id="PF03937">
    <property type="entry name" value="Sdh5"/>
    <property type="match status" value="1"/>
</dbReference>
<feature type="compositionally biased region" description="Gly residues" evidence="5">
    <location>
        <begin position="278"/>
        <end position="292"/>
    </location>
</feature>
<keyword evidence="3 4" id="KW-0143">Chaperone</keyword>
<dbReference type="AlphaFoldDB" id="A0A9P4MIC6"/>
<dbReference type="GO" id="GO:0034553">
    <property type="term" value="P:mitochondrial respiratory chain complex II assembly"/>
    <property type="evidence" value="ECO:0007669"/>
    <property type="project" value="TreeGrafter"/>
</dbReference>
<keyword evidence="2 4" id="KW-0496">Mitochondrion</keyword>
<dbReference type="InterPro" id="IPR005631">
    <property type="entry name" value="SDH"/>
</dbReference>
<dbReference type="GO" id="GO:0006121">
    <property type="term" value="P:mitochondrial electron transport, succinate to ubiquinone"/>
    <property type="evidence" value="ECO:0007669"/>
    <property type="project" value="UniProtKB-UniRule"/>
</dbReference>
<evidence type="ECO:0000256" key="1">
    <source>
        <dbReference type="ARBA" id="ARBA00004305"/>
    </source>
</evidence>
<dbReference type="OrthoDB" id="284292at2759"/>
<comment type="similarity">
    <text evidence="4">Belongs to the SDHAF2 family.</text>
</comment>
<sequence length="302" mass="33511">MASARIVLRTARGVPRVARPFSTCRPRLSNNVNDRKNDTQEAYEKFQKEKPLNPHMTNTNSTISNEMPNVGKDSVPPELISSVDKDFVPKDSIPENTDRMTGGSQDAAPSGGINADLDVGEIEGGKFRVEPLRRTGEDIQTMRARLTYQSRKRGTLESDLLLSTFADANLGDMSVEQLREYDLFLDENDWDIYYWVTQEPSPTSQEYAEGAGPDLATKTAQGKAPAELSDQRKREPAQGEWAQTVGTFKPAYRPVPKRWKDSGILERLRQHVVDRSAGGIGGSSKQGSGEGIGRMPNLKHFD</sequence>
<dbReference type="HAMAP" id="MF_03057">
    <property type="entry name" value="SDHAF2"/>
    <property type="match status" value="1"/>
</dbReference>
<name>A0A9P4MIC6_9PEZI</name>
<dbReference type="GO" id="GO:0005759">
    <property type="term" value="C:mitochondrial matrix"/>
    <property type="evidence" value="ECO:0007669"/>
    <property type="project" value="UniProtKB-SubCell"/>
</dbReference>
<dbReference type="GO" id="GO:0006099">
    <property type="term" value="P:tricarboxylic acid cycle"/>
    <property type="evidence" value="ECO:0007669"/>
    <property type="project" value="TreeGrafter"/>
</dbReference>
<evidence type="ECO:0000256" key="5">
    <source>
        <dbReference type="SAM" id="MobiDB-lite"/>
    </source>
</evidence>
<reference evidence="6" key="1">
    <citation type="journal article" date="2020" name="Stud. Mycol.">
        <title>101 Dothideomycetes genomes: a test case for predicting lifestyles and emergence of pathogens.</title>
        <authorList>
            <person name="Haridas S."/>
            <person name="Albert R."/>
            <person name="Binder M."/>
            <person name="Bloem J."/>
            <person name="Labutti K."/>
            <person name="Salamov A."/>
            <person name="Andreopoulos B."/>
            <person name="Baker S."/>
            <person name="Barry K."/>
            <person name="Bills G."/>
            <person name="Bluhm B."/>
            <person name="Cannon C."/>
            <person name="Castanera R."/>
            <person name="Culley D."/>
            <person name="Daum C."/>
            <person name="Ezra D."/>
            <person name="Gonzalez J."/>
            <person name="Henrissat B."/>
            <person name="Kuo A."/>
            <person name="Liang C."/>
            <person name="Lipzen A."/>
            <person name="Lutzoni F."/>
            <person name="Magnuson J."/>
            <person name="Mondo S."/>
            <person name="Nolan M."/>
            <person name="Ohm R."/>
            <person name="Pangilinan J."/>
            <person name="Park H.-J."/>
            <person name="Ramirez L."/>
            <person name="Alfaro M."/>
            <person name="Sun H."/>
            <person name="Tritt A."/>
            <person name="Yoshinaga Y."/>
            <person name="Zwiers L.-H."/>
            <person name="Turgeon B."/>
            <person name="Goodwin S."/>
            <person name="Spatafora J."/>
            <person name="Crous P."/>
            <person name="Grigoriev I."/>
        </authorList>
    </citation>
    <scope>NUCLEOTIDE SEQUENCE</scope>
    <source>
        <strain evidence="6">CBS 260.36</strain>
    </source>
</reference>
<comment type="subunit">
    <text evidence="4">Interacts with the flavoprotein subunit within the SDH catalytic dimer.</text>
</comment>
<protein>
    <recommendedName>
        <fullName evidence="4">Succinate dehydrogenase assembly factor 2, mitochondrial</fullName>
        <shortName evidence="4">SDH assembly factor 2</shortName>
        <shortName evidence="4">SDHAF2</shortName>
    </recommendedName>
</protein>
<evidence type="ECO:0000256" key="4">
    <source>
        <dbReference type="HAMAP-Rule" id="MF_03057"/>
    </source>
</evidence>
<gene>
    <name evidence="6" type="ORF">K461DRAFT_251874</name>
</gene>
<evidence type="ECO:0000256" key="3">
    <source>
        <dbReference type="ARBA" id="ARBA00023186"/>
    </source>
</evidence>
<evidence type="ECO:0000313" key="6">
    <source>
        <dbReference type="EMBL" id="KAF2155835.1"/>
    </source>
</evidence>